<evidence type="ECO:0000313" key="3">
    <source>
        <dbReference type="EMBL" id="KAH3885863.1"/>
    </source>
</evidence>
<organism evidence="3 4">
    <name type="scientific">Dreissena polymorpha</name>
    <name type="common">Zebra mussel</name>
    <name type="synonym">Mytilus polymorpha</name>
    <dbReference type="NCBI Taxonomy" id="45954"/>
    <lineage>
        <taxon>Eukaryota</taxon>
        <taxon>Metazoa</taxon>
        <taxon>Spiralia</taxon>
        <taxon>Lophotrochozoa</taxon>
        <taxon>Mollusca</taxon>
        <taxon>Bivalvia</taxon>
        <taxon>Autobranchia</taxon>
        <taxon>Heteroconchia</taxon>
        <taxon>Euheterodonta</taxon>
        <taxon>Imparidentia</taxon>
        <taxon>Neoheterodontei</taxon>
        <taxon>Myida</taxon>
        <taxon>Dreissenoidea</taxon>
        <taxon>Dreissenidae</taxon>
        <taxon>Dreissena</taxon>
    </lineage>
</organism>
<feature type="region of interest" description="Disordered" evidence="2">
    <location>
        <begin position="80"/>
        <end position="104"/>
    </location>
</feature>
<feature type="region of interest" description="Disordered" evidence="2">
    <location>
        <begin position="226"/>
        <end position="286"/>
    </location>
</feature>
<gene>
    <name evidence="3" type="ORF">DPMN_009861</name>
</gene>
<dbReference type="EMBL" id="JAIWYP010000001">
    <property type="protein sequence ID" value="KAH3885863.1"/>
    <property type="molecule type" value="Genomic_DNA"/>
</dbReference>
<comment type="caution">
    <text evidence="3">The sequence shown here is derived from an EMBL/GenBank/DDBJ whole genome shotgun (WGS) entry which is preliminary data.</text>
</comment>
<evidence type="ECO:0000313" key="4">
    <source>
        <dbReference type="Proteomes" id="UP000828390"/>
    </source>
</evidence>
<reference evidence="3" key="1">
    <citation type="journal article" date="2019" name="bioRxiv">
        <title>The Genome of the Zebra Mussel, Dreissena polymorpha: A Resource for Invasive Species Research.</title>
        <authorList>
            <person name="McCartney M.A."/>
            <person name="Auch B."/>
            <person name="Kono T."/>
            <person name="Mallez S."/>
            <person name="Zhang Y."/>
            <person name="Obille A."/>
            <person name="Becker A."/>
            <person name="Abrahante J.E."/>
            <person name="Garbe J."/>
            <person name="Badalamenti J.P."/>
            <person name="Herman A."/>
            <person name="Mangelson H."/>
            <person name="Liachko I."/>
            <person name="Sullivan S."/>
            <person name="Sone E.D."/>
            <person name="Koren S."/>
            <person name="Silverstein K.A.T."/>
            <person name="Beckman K.B."/>
            <person name="Gohl D.M."/>
        </authorList>
    </citation>
    <scope>NUCLEOTIDE SEQUENCE</scope>
    <source>
        <strain evidence="3">Duluth1</strain>
        <tissue evidence="3">Whole animal</tissue>
    </source>
</reference>
<sequence>MLQVKPQNRRRNKTLLHTRPSVWAGKQVCLRWHLSQVLKQPGLRIPTSDTGSMTRGDVDQKCLNIEQRSRVMDRISGDMEQKSGDMEQKYGNNEQASGNMRQKSRDMEQIYRDLEQKSGDMEQKYGNIEQASGNMRQKSKDMEQIYRDLEQKSGDMEQKSRDMEQILGDMKQASDDVEEISSGAEQVPMVQEKKSGDMEQMSGGVEQLSWHIKQISGNIEQMEHKSEHIGQVTTRNAEGTKSHVKAKAEAQNDDHKDHVNSDCDESRNYHSHSHNVSNGLIGNSRHDVSRNTVQNTFFPQQDEVDSENKIIGNNQGLVINEIQEIDKIISRTLSIIDMDFKKRVMKITSINVPRSEISPTDNSVATEVTVSQAIAFGSNLVEETTQSSGISQSDDLVARCSTKHEHESVTCFNKWTENRTCNSNNTGKYNGSTLHVTKQRNSAFMFYGCFTQYGAKCRPNVYGYRGPLHIWMEDTRNYSLIHNDFVTLAKQDQQQIPFQENNFHQQYVPKTACQHNSSS</sequence>
<dbReference type="SUPFAM" id="SSF57997">
    <property type="entry name" value="Tropomyosin"/>
    <property type="match status" value="1"/>
</dbReference>
<evidence type="ECO:0000256" key="2">
    <source>
        <dbReference type="SAM" id="MobiDB-lite"/>
    </source>
</evidence>
<evidence type="ECO:0000256" key="1">
    <source>
        <dbReference type="SAM" id="Coils"/>
    </source>
</evidence>
<feature type="coiled-coil region" evidence="1">
    <location>
        <begin position="104"/>
        <end position="176"/>
    </location>
</feature>
<name>A0A9D4N0Z2_DREPO</name>
<proteinExistence type="predicted"/>
<dbReference type="Gene3D" id="1.10.287.950">
    <property type="entry name" value="Methyl-accepting chemotaxis protein"/>
    <property type="match status" value="1"/>
</dbReference>
<accession>A0A9D4N0Z2</accession>
<reference evidence="3" key="2">
    <citation type="submission" date="2020-11" db="EMBL/GenBank/DDBJ databases">
        <authorList>
            <person name="McCartney M.A."/>
            <person name="Auch B."/>
            <person name="Kono T."/>
            <person name="Mallez S."/>
            <person name="Becker A."/>
            <person name="Gohl D.M."/>
            <person name="Silverstein K.A.T."/>
            <person name="Koren S."/>
            <person name="Bechman K.B."/>
            <person name="Herman A."/>
            <person name="Abrahante J.E."/>
            <person name="Garbe J."/>
        </authorList>
    </citation>
    <scope>NUCLEOTIDE SEQUENCE</scope>
    <source>
        <strain evidence="3">Duluth1</strain>
        <tissue evidence="3">Whole animal</tissue>
    </source>
</reference>
<keyword evidence="1" id="KW-0175">Coiled coil</keyword>
<protein>
    <submittedName>
        <fullName evidence="3">Uncharacterized protein</fullName>
    </submittedName>
</protein>
<feature type="compositionally biased region" description="Basic and acidic residues" evidence="2">
    <location>
        <begin position="238"/>
        <end position="268"/>
    </location>
</feature>
<feature type="compositionally biased region" description="Polar residues" evidence="2">
    <location>
        <begin position="90"/>
        <end position="101"/>
    </location>
</feature>
<dbReference type="Proteomes" id="UP000828390">
    <property type="component" value="Unassembled WGS sequence"/>
</dbReference>
<keyword evidence="4" id="KW-1185">Reference proteome</keyword>
<dbReference type="AlphaFoldDB" id="A0A9D4N0Z2"/>